<dbReference type="InterPro" id="IPR036812">
    <property type="entry name" value="NAD(P)_OxRdtase_dom_sf"/>
</dbReference>
<evidence type="ECO:0000313" key="4">
    <source>
        <dbReference type="Proteomes" id="UP000001072"/>
    </source>
</evidence>
<dbReference type="VEuPathDB" id="FungiDB:MELLADRAFT_115339"/>
<evidence type="ECO:0000313" key="3">
    <source>
        <dbReference type="EMBL" id="EGG10932.1"/>
    </source>
</evidence>
<evidence type="ECO:0000259" key="2">
    <source>
        <dbReference type="Pfam" id="PF00248"/>
    </source>
</evidence>
<dbReference type="OrthoDB" id="37537at2759"/>
<dbReference type="GO" id="GO:0005737">
    <property type="term" value="C:cytoplasm"/>
    <property type="evidence" value="ECO:0007669"/>
    <property type="project" value="TreeGrafter"/>
</dbReference>
<gene>
    <name evidence="3" type="ORF">MELLADRAFT_115339</name>
</gene>
<dbReference type="STRING" id="747676.F4R971"/>
<dbReference type="PANTHER" id="PTHR43625:SF7">
    <property type="entry name" value="REDUCTASE (YAKC), PUTATIVE (AFU_ORTHOLOGUE AFUA_8G01560)-RELATED"/>
    <property type="match status" value="1"/>
</dbReference>
<sequence length="336" mass="37715">MPSLPQRKIGNDLVPIPGLGCMGFSAFYAGDRDDDASIQVIKAAYEAGQTFWDTADIYGDKEMGANERLLAKAIKKIGIPRKDLFIATKFGNHRDSNGTWTVKGTPKYVKEACEASLKALEVETIDLYYQHRVDKDTPIEDTVKAMEELRQAGKVRYLGLSECSAATLRKACKVAKIDALQIEYSLWQTDIEDNGILDACKELDVTLIAYSPLGRGMLAGKFKSRNDIGKDDFRYNQPRFSEENFPKNLQLVTELEKMAKKKGCTPAQLALAWCHERWEKVIAIPGTTNVDRMKENIGSDKVKLIKSEMDQIQEILNTFKPHGDQYEHHMMGAIGL</sequence>
<dbReference type="InterPro" id="IPR050791">
    <property type="entry name" value="Aldo-Keto_reductase"/>
</dbReference>
<dbReference type="GO" id="GO:0016491">
    <property type="term" value="F:oxidoreductase activity"/>
    <property type="evidence" value="ECO:0007669"/>
    <property type="project" value="UniProtKB-KW"/>
</dbReference>
<accession>F4R971</accession>
<dbReference type="Proteomes" id="UP000001072">
    <property type="component" value="Unassembled WGS sequence"/>
</dbReference>
<evidence type="ECO:0000256" key="1">
    <source>
        <dbReference type="ARBA" id="ARBA00023002"/>
    </source>
</evidence>
<dbReference type="InParanoid" id="F4R971"/>
<name>F4R971_MELLP</name>
<dbReference type="FunCoup" id="F4R971">
    <property type="interactions" value="277"/>
</dbReference>
<keyword evidence="1" id="KW-0560">Oxidoreductase</keyword>
<dbReference type="eggNOG" id="KOG1575">
    <property type="taxonomic scope" value="Eukaryota"/>
</dbReference>
<reference evidence="4" key="1">
    <citation type="journal article" date="2011" name="Proc. Natl. Acad. Sci. U.S.A.">
        <title>Obligate biotrophy features unraveled by the genomic analysis of rust fungi.</title>
        <authorList>
            <person name="Duplessis S."/>
            <person name="Cuomo C.A."/>
            <person name="Lin Y.-C."/>
            <person name="Aerts A."/>
            <person name="Tisserant E."/>
            <person name="Veneault-Fourrey C."/>
            <person name="Joly D.L."/>
            <person name="Hacquard S."/>
            <person name="Amselem J."/>
            <person name="Cantarel B.L."/>
            <person name="Chiu R."/>
            <person name="Coutinho P.M."/>
            <person name="Feau N."/>
            <person name="Field M."/>
            <person name="Frey P."/>
            <person name="Gelhaye E."/>
            <person name="Goldberg J."/>
            <person name="Grabherr M.G."/>
            <person name="Kodira C.D."/>
            <person name="Kohler A."/>
            <person name="Kuees U."/>
            <person name="Lindquist E.A."/>
            <person name="Lucas S.M."/>
            <person name="Mago R."/>
            <person name="Mauceli E."/>
            <person name="Morin E."/>
            <person name="Murat C."/>
            <person name="Pangilinan J.L."/>
            <person name="Park R."/>
            <person name="Pearson M."/>
            <person name="Quesneville H."/>
            <person name="Rouhier N."/>
            <person name="Sakthikumar S."/>
            <person name="Salamov A.A."/>
            <person name="Schmutz J."/>
            <person name="Selles B."/>
            <person name="Shapiro H."/>
            <person name="Tanguay P."/>
            <person name="Tuskan G.A."/>
            <person name="Henrissat B."/>
            <person name="Van de Peer Y."/>
            <person name="Rouze P."/>
            <person name="Ellis J.G."/>
            <person name="Dodds P.N."/>
            <person name="Schein J.E."/>
            <person name="Zhong S."/>
            <person name="Hamelin R.C."/>
            <person name="Grigoriev I.V."/>
            <person name="Szabo L.J."/>
            <person name="Martin F."/>
        </authorList>
    </citation>
    <scope>NUCLEOTIDE SEQUENCE [LARGE SCALE GENOMIC DNA]</scope>
    <source>
        <strain evidence="4">98AG31 / pathotype 3-4-7</strain>
    </source>
</reference>
<dbReference type="RefSeq" id="XP_007405534.1">
    <property type="nucleotide sequence ID" value="XM_007405472.1"/>
</dbReference>
<dbReference type="Gene3D" id="3.20.20.100">
    <property type="entry name" value="NADP-dependent oxidoreductase domain"/>
    <property type="match status" value="1"/>
</dbReference>
<dbReference type="InterPro" id="IPR023210">
    <property type="entry name" value="NADP_OxRdtase_dom"/>
</dbReference>
<dbReference type="Pfam" id="PF00248">
    <property type="entry name" value="Aldo_ket_red"/>
    <property type="match status" value="1"/>
</dbReference>
<dbReference type="HOGENOM" id="CLU_023205_2_1_1"/>
<dbReference type="EMBL" id="GL883093">
    <property type="protein sequence ID" value="EGG10932.1"/>
    <property type="molecule type" value="Genomic_DNA"/>
</dbReference>
<dbReference type="GeneID" id="18925573"/>
<dbReference type="KEGG" id="mlr:MELLADRAFT_115339"/>
<organism evidence="4">
    <name type="scientific">Melampsora larici-populina (strain 98AG31 / pathotype 3-4-7)</name>
    <name type="common">Poplar leaf rust fungus</name>
    <dbReference type="NCBI Taxonomy" id="747676"/>
    <lineage>
        <taxon>Eukaryota</taxon>
        <taxon>Fungi</taxon>
        <taxon>Dikarya</taxon>
        <taxon>Basidiomycota</taxon>
        <taxon>Pucciniomycotina</taxon>
        <taxon>Pucciniomycetes</taxon>
        <taxon>Pucciniales</taxon>
        <taxon>Melampsoraceae</taxon>
        <taxon>Melampsora</taxon>
    </lineage>
</organism>
<feature type="domain" description="NADP-dependent oxidoreductase" evidence="2">
    <location>
        <begin position="19"/>
        <end position="316"/>
    </location>
</feature>
<dbReference type="PANTHER" id="PTHR43625">
    <property type="entry name" value="AFLATOXIN B1 ALDEHYDE REDUCTASE"/>
    <property type="match status" value="1"/>
</dbReference>
<keyword evidence="4" id="KW-1185">Reference proteome</keyword>
<proteinExistence type="predicted"/>
<dbReference type="CDD" id="cd19076">
    <property type="entry name" value="AKR_AKR13A_13D"/>
    <property type="match status" value="1"/>
</dbReference>
<dbReference type="SUPFAM" id="SSF51430">
    <property type="entry name" value="NAD(P)-linked oxidoreductase"/>
    <property type="match status" value="1"/>
</dbReference>
<protein>
    <recommendedName>
        <fullName evidence="2">NADP-dependent oxidoreductase domain-containing protein</fullName>
    </recommendedName>
</protein>
<dbReference type="AlphaFoldDB" id="F4R971"/>